<comment type="caution">
    <text evidence="1">The sequence shown here is derived from an EMBL/GenBank/DDBJ whole genome shotgun (WGS) entry which is preliminary data.</text>
</comment>
<keyword evidence="2" id="KW-1185">Reference proteome</keyword>
<name>A0AAD7J5H2_9AGAR</name>
<proteinExistence type="predicted"/>
<dbReference type="EMBL" id="JARKIB010000044">
    <property type="protein sequence ID" value="KAJ7757592.1"/>
    <property type="molecule type" value="Genomic_DNA"/>
</dbReference>
<evidence type="ECO:0000313" key="2">
    <source>
        <dbReference type="Proteomes" id="UP001215598"/>
    </source>
</evidence>
<dbReference type="Proteomes" id="UP001215598">
    <property type="component" value="Unassembled WGS sequence"/>
</dbReference>
<sequence length="262" mass="30074">MSIPCQILYKPRSSPRPWDAAYIPGGPEYAPVHLSYQDPPPELRNEWDLLDFNCSITLDRCLAEYHQEILPFPFLDESLDTCILYVEMKCGALPEYVQKLSDFRRRTAKESVRWLRSIPSETLDKALVPYKYTEGSDEQVIARTMVWCNMRSMDNALIELKSWLCMFYQVEEWLLNGVQFSVGLVTGAPCANATLSHTYATQNTDFVFHANKLFGDTNKLIRSLLRVRGARDKRSFDIPLEDVRSTSLSPSSQQPAARFKSE</sequence>
<organism evidence="1 2">
    <name type="scientific">Mycena metata</name>
    <dbReference type="NCBI Taxonomy" id="1033252"/>
    <lineage>
        <taxon>Eukaryota</taxon>
        <taxon>Fungi</taxon>
        <taxon>Dikarya</taxon>
        <taxon>Basidiomycota</taxon>
        <taxon>Agaricomycotina</taxon>
        <taxon>Agaricomycetes</taxon>
        <taxon>Agaricomycetidae</taxon>
        <taxon>Agaricales</taxon>
        <taxon>Marasmiineae</taxon>
        <taxon>Mycenaceae</taxon>
        <taxon>Mycena</taxon>
    </lineage>
</organism>
<accession>A0AAD7J5H2</accession>
<evidence type="ECO:0000313" key="1">
    <source>
        <dbReference type="EMBL" id="KAJ7757592.1"/>
    </source>
</evidence>
<dbReference type="AlphaFoldDB" id="A0AAD7J5H2"/>
<gene>
    <name evidence="1" type="ORF">B0H16DRAFT_1823952</name>
</gene>
<reference evidence="1" key="1">
    <citation type="submission" date="2023-03" db="EMBL/GenBank/DDBJ databases">
        <title>Massive genome expansion in bonnet fungi (Mycena s.s.) driven by repeated elements and novel gene families across ecological guilds.</title>
        <authorList>
            <consortium name="Lawrence Berkeley National Laboratory"/>
            <person name="Harder C.B."/>
            <person name="Miyauchi S."/>
            <person name="Viragh M."/>
            <person name="Kuo A."/>
            <person name="Thoen E."/>
            <person name="Andreopoulos B."/>
            <person name="Lu D."/>
            <person name="Skrede I."/>
            <person name="Drula E."/>
            <person name="Henrissat B."/>
            <person name="Morin E."/>
            <person name="Kohler A."/>
            <person name="Barry K."/>
            <person name="LaButti K."/>
            <person name="Morin E."/>
            <person name="Salamov A."/>
            <person name="Lipzen A."/>
            <person name="Mereny Z."/>
            <person name="Hegedus B."/>
            <person name="Baldrian P."/>
            <person name="Stursova M."/>
            <person name="Weitz H."/>
            <person name="Taylor A."/>
            <person name="Grigoriev I.V."/>
            <person name="Nagy L.G."/>
            <person name="Martin F."/>
            <person name="Kauserud H."/>
        </authorList>
    </citation>
    <scope>NUCLEOTIDE SEQUENCE</scope>
    <source>
        <strain evidence="1">CBHHK182m</strain>
    </source>
</reference>
<protein>
    <submittedName>
        <fullName evidence="1">Uncharacterized protein</fullName>
    </submittedName>
</protein>